<dbReference type="InterPro" id="IPR051694">
    <property type="entry name" value="Immunoregulatory_rcpt-like"/>
</dbReference>
<dbReference type="PANTHER" id="PTHR15549">
    <property type="entry name" value="PAIRED IMMUNOGLOBULIN-LIKE TYPE 2 RECEPTOR"/>
    <property type="match status" value="1"/>
</dbReference>
<accession>A0A2T2P756</accession>
<protein>
    <recommendedName>
        <fullName evidence="9">Mid2 domain-containing protein</fullName>
    </recommendedName>
</protein>
<evidence type="ECO:0008006" key="9">
    <source>
        <dbReference type="Google" id="ProtNLM"/>
    </source>
</evidence>
<evidence type="ECO:0000313" key="7">
    <source>
        <dbReference type="EMBL" id="PSN73423.1"/>
    </source>
</evidence>
<name>A0A2T2P756_CORCC</name>
<organism evidence="7 8">
    <name type="scientific">Corynespora cassiicola Philippines</name>
    <dbReference type="NCBI Taxonomy" id="1448308"/>
    <lineage>
        <taxon>Eukaryota</taxon>
        <taxon>Fungi</taxon>
        <taxon>Dikarya</taxon>
        <taxon>Ascomycota</taxon>
        <taxon>Pezizomycotina</taxon>
        <taxon>Dothideomycetes</taxon>
        <taxon>Pleosporomycetidae</taxon>
        <taxon>Pleosporales</taxon>
        <taxon>Corynesporascaceae</taxon>
        <taxon>Corynespora</taxon>
    </lineage>
</organism>
<keyword evidence="2 6" id="KW-0812">Transmembrane</keyword>
<evidence type="ECO:0000256" key="5">
    <source>
        <dbReference type="SAM" id="MobiDB-lite"/>
    </source>
</evidence>
<dbReference type="OrthoDB" id="5215637at2759"/>
<keyword evidence="8" id="KW-1185">Reference proteome</keyword>
<comment type="subcellular location">
    <subcellularLocation>
        <location evidence="1">Membrane</location>
        <topology evidence="1">Single-pass membrane protein</topology>
    </subcellularLocation>
</comment>
<dbReference type="GO" id="GO:0016020">
    <property type="term" value="C:membrane"/>
    <property type="evidence" value="ECO:0007669"/>
    <property type="project" value="UniProtKB-SubCell"/>
</dbReference>
<evidence type="ECO:0000256" key="3">
    <source>
        <dbReference type="ARBA" id="ARBA00022989"/>
    </source>
</evidence>
<feature type="transmembrane region" description="Helical" evidence="6">
    <location>
        <begin position="189"/>
        <end position="212"/>
    </location>
</feature>
<dbReference type="AlphaFoldDB" id="A0A2T2P756"/>
<dbReference type="EMBL" id="KZ678129">
    <property type="protein sequence ID" value="PSN73423.1"/>
    <property type="molecule type" value="Genomic_DNA"/>
</dbReference>
<gene>
    <name evidence="7" type="ORF">BS50DRAFT_672308</name>
</gene>
<reference evidence="7 8" key="1">
    <citation type="journal article" date="2018" name="Front. Microbiol.">
        <title>Genome-Wide Analysis of Corynespora cassiicola Leaf Fall Disease Putative Effectors.</title>
        <authorList>
            <person name="Lopez D."/>
            <person name="Ribeiro S."/>
            <person name="Label P."/>
            <person name="Fumanal B."/>
            <person name="Venisse J.S."/>
            <person name="Kohler A."/>
            <person name="de Oliveira R.R."/>
            <person name="Labutti K."/>
            <person name="Lipzen A."/>
            <person name="Lail K."/>
            <person name="Bauer D."/>
            <person name="Ohm R.A."/>
            <person name="Barry K.W."/>
            <person name="Spatafora J."/>
            <person name="Grigoriev I.V."/>
            <person name="Martin F.M."/>
            <person name="Pujade-Renaud V."/>
        </authorList>
    </citation>
    <scope>NUCLEOTIDE SEQUENCE [LARGE SCALE GENOMIC DNA]</scope>
    <source>
        <strain evidence="7 8">Philippines</strain>
    </source>
</reference>
<evidence type="ECO:0000256" key="6">
    <source>
        <dbReference type="SAM" id="Phobius"/>
    </source>
</evidence>
<evidence type="ECO:0000313" key="8">
    <source>
        <dbReference type="Proteomes" id="UP000240883"/>
    </source>
</evidence>
<proteinExistence type="predicted"/>
<feature type="region of interest" description="Disordered" evidence="5">
    <location>
        <begin position="221"/>
        <end position="282"/>
    </location>
</feature>
<feature type="region of interest" description="Disordered" evidence="5">
    <location>
        <begin position="143"/>
        <end position="184"/>
    </location>
</feature>
<keyword evidence="3 6" id="KW-1133">Transmembrane helix</keyword>
<dbReference type="GO" id="GO:0071944">
    <property type="term" value="C:cell periphery"/>
    <property type="evidence" value="ECO:0007669"/>
    <property type="project" value="UniProtKB-ARBA"/>
</dbReference>
<dbReference type="Proteomes" id="UP000240883">
    <property type="component" value="Unassembled WGS sequence"/>
</dbReference>
<feature type="compositionally biased region" description="Low complexity" evidence="5">
    <location>
        <begin position="143"/>
        <end position="161"/>
    </location>
</feature>
<evidence type="ECO:0000256" key="2">
    <source>
        <dbReference type="ARBA" id="ARBA00022692"/>
    </source>
</evidence>
<evidence type="ECO:0000256" key="4">
    <source>
        <dbReference type="ARBA" id="ARBA00023136"/>
    </source>
</evidence>
<keyword evidence="4 6" id="KW-0472">Membrane</keyword>
<evidence type="ECO:0000256" key="1">
    <source>
        <dbReference type="ARBA" id="ARBA00004167"/>
    </source>
</evidence>
<dbReference type="STRING" id="1448308.A0A2T2P756"/>
<feature type="compositionally biased region" description="Polar residues" evidence="5">
    <location>
        <begin position="166"/>
        <end position="184"/>
    </location>
</feature>
<sequence length="282" mass="30500">MASCYYANGKEVGYVPCNHTAVALGQHSSCCAEGDGCLANGLCKTKYNGDWAQGNYYWRQACTDRTWSDPACANFCRFNYREDQLIWKCREPGTWCCNDGDPPRAADRAYKTNYTCCSMEELTFGAEDGDFWTTASPLPVSLSSAIPSTGTPTPSASGSPAETDTPAETGTPAESTISQPDSGSTNNSLAIGLGVGLGVALLVLAGIIGFIIRRRRSKRNIDPAPEYKPPERYAHNAGQPYGPGEHAYGYENERHLNSGVPIEIGTNNETQELDSDRRSLPK</sequence>